<proteinExistence type="predicted"/>
<protein>
    <submittedName>
        <fullName evidence="1">Uncharacterized protein</fullName>
    </submittedName>
</protein>
<dbReference type="AlphaFoldDB" id="A0A655EFN2"/>
<name>A0A655EFN2_SALET</name>
<reference evidence="1 2" key="1">
    <citation type="submission" date="2015-03" db="EMBL/GenBank/DDBJ databases">
        <authorList>
            <consortium name="Pathogen Informatics"/>
        </authorList>
    </citation>
    <scope>NUCLEOTIDE SEQUENCE [LARGE SCALE GENOMIC DNA]</scope>
    <source>
        <strain evidence="1 2">D4891</strain>
    </source>
</reference>
<dbReference type="Proteomes" id="UP000042394">
    <property type="component" value="Unassembled WGS sequence"/>
</dbReference>
<sequence length="131" mass="15010">MRQVAERLRQRPTWHGVSGKALVEQADGRFQTQIRKIQVEARQIRRHTQTFINVDQVRQAAYVEIFVVLQAFFNASAGDKQTAFHIARTPARRSVDKNLLNTRQGGEGDFTEHAFIGWHIAPADNRQGFLL</sequence>
<organism evidence="1 2">
    <name type="scientific">Salmonella enterica subsp. enterica serovar Bovismorbificans</name>
    <dbReference type="NCBI Taxonomy" id="58097"/>
    <lineage>
        <taxon>Bacteria</taxon>
        <taxon>Pseudomonadati</taxon>
        <taxon>Pseudomonadota</taxon>
        <taxon>Gammaproteobacteria</taxon>
        <taxon>Enterobacterales</taxon>
        <taxon>Enterobacteriaceae</taxon>
        <taxon>Salmonella</taxon>
    </lineage>
</organism>
<dbReference type="EMBL" id="CQPD01000072">
    <property type="protein sequence ID" value="CNV19737.1"/>
    <property type="molecule type" value="Genomic_DNA"/>
</dbReference>
<evidence type="ECO:0000313" key="2">
    <source>
        <dbReference type="Proteomes" id="UP000042394"/>
    </source>
</evidence>
<accession>A0A655EFN2</accession>
<evidence type="ECO:0000313" key="1">
    <source>
        <dbReference type="EMBL" id="CNV19737.1"/>
    </source>
</evidence>
<gene>
    <name evidence="1" type="ORF">ERS008207_04560</name>
</gene>